<dbReference type="Pfam" id="PF04756">
    <property type="entry name" value="OST3_OST6"/>
    <property type="match status" value="1"/>
</dbReference>
<dbReference type="InterPro" id="IPR021149">
    <property type="entry name" value="OligosaccharylTrfase_OST3/OST6"/>
</dbReference>
<proteinExistence type="inferred from homology"/>
<evidence type="ECO:0000256" key="7">
    <source>
        <dbReference type="ARBA" id="ARBA00022989"/>
    </source>
</evidence>
<feature type="transmembrane region" description="Helical" evidence="9">
    <location>
        <begin position="349"/>
        <end position="370"/>
    </location>
</feature>
<gene>
    <name evidence="10" type="ORF">CYFA0S_05e01244g</name>
</gene>
<reference evidence="10" key="1">
    <citation type="journal article" date="2014" name="Genome Announc.">
        <title>Genome sequence of the yeast Cyberlindnera fabianii (Hansenula fabianii).</title>
        <authorList>
            <person name="Freel K.C."/>
            <person name="Sarilar V."/>
            <person name="Neuveglise C."/>
            <person name="Devillers H."/>
            <person name="Friedrich A."/>
            <person name="Schacherer J."/>
        </authorList>
    </citation>
    <scope>NUCLEOTIDE SEQUENCE</scope>
    <source>
        <strain evidence="10">YJS4271</strain>
    </source>
</reference>
<dbReference type="EMBL" id="LK052890">
    <property type="protein sequence ID" value="CDR40509.1"/>
    <property type="molecule type" value="Genomic_DNA"/>
</dbReference>
<evidence type="ECO:0000256" key="3">
    <source>
        <dbReference type="ARBA" id="ARBA00009561"/>
    </source>
</evidence>
<evidence type="ECO:0000313" key="10">
    <source>
        <dbReference type="EMBL" id="CDR40509.1"/>
    </source>
</evidence>
<evidence type="ECO:0000256" key="5">
    <source>
        <dbReference type="ARBA" id="ARBA00022729"/>
    </source>
</evidence>
<evidence type="ECO:0000256" key="2">
    <source>
        <dbReference type="ARBA" id="ARBA00004477"/>
    </source>
</evidence>
<dbReference type="SUPFAM" id="SSF52833">
    <property type="entry name" value="Thioredoxin-like"/>
    <property type="match status" value="1"/>
</dbReference>
<accession>A0A061AYT1</accession>
<dbReference type="PhylomeDB" id="A0A061AYT1"/>
<keyword evidence="4 9" id="KW-0812">Transmembrane</keyword>
<comment type="similarity">
    <text evidence="3">Belongs to the OST3/OST6 family.</text>
</comment>
<evidence type="ECO:0000256" key="6">
    <source>
        <dbReference type="ARBA" id="ARBA00022824"/>
    </source>
</evidence>
<dbReference type="PANTHER" id="PTHR12692">
    <property type="entry name" value="DOLICHYL-DIPHOSPHOOLIGOSACCHARIDE--PROTEIN GLYCOSYLTRANSFERASE-RELATED"/>
    <property type="match status" value="1"/>
</dbReference>
<dbReference type="OrthoDB" id="67566at2759"/>
<feature type="transmembrane region" description="Helical" evidence="9">
    <location>
        <begin position="320"/>
        <end position="337"/>
    </location>
</feature>
<keyword evidence="7 9" id="KW-1133">Transmembrane helix</keyword>
<name>A0A061AYT1_CYBFA</name>
<dbReference type="Gene3D" id="3.40.30.10">
    <property type="entry name" value="Glutaredoxin"/>
    <property type="match status" value="1"/>
</dbReference>
<feature type="transmembrane region" description="Helical" evidence="9">
    <location>
        <begin position="233"/>
        <end position="252"/>
    </location>
</feature>
<evidence type="ECO:0000256" key="9">
    <source>
        <dbReference type="SAM" id="Phobius"/>
    </source>
</evidence>
<evidence type="ECO:0000256" key="1">
    <source>
        <dbReference type="ARBA" id="ARBA00002791"/>
    </source>
</evidence>
<dbReference type="GO" id="GO:0008250">
    <property type="term" value="C:oligosaccharyltransferase complex"/>
    <property type="evidence" value="ECO:0007669"/>
    <property type="project" value="TreeGrafter"/>
</dbReference>
<comment type="subcellular location">
    <subcellularLocation>
        <location evidence="2">Endoplasmic reticulum membrane</location>
        <topology evidence="2">Multi-pass membrane protein</topology>
    </subcellularLocation>
</comment>
<dbReference type="VEuPathDB" id="FungiDB:BON22_2215"/>
<evidence type="ECO:0000256" key="4">
    <source>
        <dbReference type="ARBA" id="ARBA00022692"/>
    </source>
</evidence>
<comment type="function">
    <text evidence="1">Subunit of the oligosaccharyl transferase (OST) complex that catalyzes the initial transfer of a defined glycan (Glc(3)Man(9)GlcNAc(2) in eukaryotes) from the lipid carrier dolichol-pyrophosphate to an asparagine residue within an Asn-X-Ser/Thr consensus motif in nascent polypeptide chains, the first step in protein N-glycosylation. N-glycosylation occurs cotranslationally and the complex associates with the Sec61 complex at the channel-forming translocon complex that mediates protein translocation across the endoplasmic reticulum (ER). All subunits are required for a maximal enzyme activity.</text>
</comment>
<dbReference type="InterPro" id="IPR036249">
    <property type="entry name" value="Thioredoxin-like_sf"/>
</dbReference>
<organism evidence="10">
    <name type="scientific">Cyberlindnera fabianii</name>
    <name type="common">Yeast</name>
    <name type="synonym">Hansenula fabianii</name>
    <dbReference type="NCBI Taxonomy" id="36022"/>
    <lineage>
        <taxon>Eukaryota</taxon>
        <taxon>Fungi</taxon>
        <taxon>Dikarya</taxon>
        <taxon>Ascomycota</taxon>
        <taxon>Saccharomycotina</taxon>
        <taxon>Saccharomycetes</taxon>
        <taxon>Phaffomycetales</taxon>
        <taxon>Phaffomycetaceae</taxon>
        <taxon>Cyberlindnera</taxon>
    </lineage>
</organism>
<keyword evidence="5" id="KW-0732">Signal</keyword>
<keyword evidence="8 9" id="KW-0472">Membrane</keyword>
<dbReference type="PANTHER" id="PTHR12692:SF0">
    <property type="entry name" value="GH11935P"/>
    <property type="match status" value="1"/>
</dbReference>
<evidence type="ECO:0000256" key="8">
    <source>
        <dbReference type="ARBA" id="ARBA00023136"/>
    </source>
</evidence>
<feature type="transmembrane region" description="Helical" evidence="9">
    <location>
        <begin position="264"/>
        <end position="286"/>
    </location>
</feature>
<sequence>MWGSVFHNIYGDRSWYATHVVLGCITIAKVNVNSTHEVEDDTSLDTRFASCDTTIDVLLASIPQMRLLVTLIALFTALACAASSQQLQKALDKSPGNFIKLTKSNFERVLGGPRTDYIVLLLTATNPQVGCQVCQQIQPEFEKLADSWVADHPNGDGLYFARADLAEGHPDIFQAFKLSAVPKMFLYSPTEEKSPFDTNYDIMNIPQSEALAPYVAKGLHNLIKKEIIIKEPVQYGSAIITFVAVFAAVYFLKRQAKALSSIFISRPLWGAVAVIAILFFTTGYMFNTIRNMPFFTQGNNGDIQYFVHGQQQQLGAETQVMSFIYGMLAFTVVALITKAPVLKGASLRLAIIIYLLAVNVVLYSVLTSIFKFKSQGYPFQLLNIWSP</sequence>
<keyword evidence="6" id="KW-0256">Endoplasmic reticulum</keyword>
<dbReference type="AlphaFoldDB" id="A0A061AYT1"/>
<dbReference type="GO" id="GO:0018279">
    <property type="term" value="P:protein N-linked glycosylation via asparagine"/>
    <property type="evidence" value="ECO:0007669"/>
    <property type="project" value="TreeGrafter"/>
</dbReference>
<protein>
    <submittedName>
        <fullName evidence="10">CYFA0S05e01244g1_1</fullName>
    </submittedName>
</protein>